<reference evidence="2 3" key="1">
    <citation type="journal article" date="2016" name="Mol. Biol. Evol.">
        <title>Comparative Genomics of Early-Diverging Mushroom-Forming Fungi Provides Insights into the Origins of Lignocellulose Decay Capabilities.</title>
        <authorList>
            <person name="Nagy L.G."/>
            <person name="Riley R."/>
            <person name="Tritt A."/>
            <person name="Adam C."/>
            <person name="Daum C."/>
            <person name="Floudas D."/>
            <person name="Sun H."/>
            <person name="Yadav J.S."/>
            <person name="Pangilinan J."/>
            <person name="Larsson K.H."/>
            <person name="Matsuura K."/>
            <person name="Barry K."/>
            <person name="Labutti K."/>
            <person name="Kuo R."/>
            <person name="Ohm R.A."/>
            <person name="Bhattacharya S.S."/>
            <person name="Shirouzu T."/>
            <person name="Yoshinaga Y."/>
            <person name="Martin F.M."/>
            <person name="Grigoriev I.V."/>
            <person name="Hibbett D.S."/>
        </authorList>
    </citation>
    <scope>NUCLEOTIDE SEQUENCE [LARGE SCALE GENOMIC DNA]</scope>
    <source>
        <strain evidence="2 3">CBS 109695</strain>
    </source>
</reference>
<evidence type="ECO:0000313" key="2">
    <source>
        <dbReference type="EMBL" id="KZP26287.1"/>
    </source>
</evidence>
<gene>
    <name evidence="2" type="ORF">FIBSPDRAFT_887375</name>
</gene>
<dbReference type="AlphaFoldDB" id="A0A166PNX3"/>
<feature type="compositionally biased region" description="Pro residues" evidence="1">
    <location>
        <begin position="231"/>
        <end position="240"/>
    </location>
</feature>
<evidence type="ECO:0000313" key="3">
    <source>
        <dbReference type="Proteomes" id="UP000076532"/>
    </source>
</evidence>
<sequence length="289" mass="30315">MLLDGGPVLLADDAVLLEQPRMPPSRPPQSEALALEELGAAVDEPLWLPLLDALPLLDDALLLPDALEADADELLPDALVLEEHGKSPSRPQPPPLDELEAELADADAELLADADAELLPDALALLDADGATVVDGGAAADDAGEALLDGHPRTPPSNPQSGLEADELDGEAEALDDAGALLAGGVVGAGVDELLSALLLLSAGEDELLSDGLDELLSLVLLVAVLEGHPNKPPSNPQSPPDELEELEDEDEVDEDVLVVELLLVVMVLLWWWRCVLIQTLWLEEQAGS</sequence>
<dbReference type="Proteomes" id="UP000076532">
    <property type="component" value="Unassembled WGS sequence"/>
</dbReference>
<feature type="region of interest" description="Disordered" evidence="1">
    <location>
        <begin position="230"/>
        <end position="250"/>
    </location>
</feature>
<accession>A0A166PNX3</accession>
<name>A0A166PNX3_9AGAM</name>
<evidence type="ECO:0000256" key="1">
    <source>
        <dbReference type="SAM" id="MobiDB-lite"/>
    </source>
</evidence>
<feature type="region of interest" description="Disordered" evidence="1">
    <location>
        <begin position="143"/>
        <end position="170"/>
    </location>
</feature>
<proteinExistence type="predicted"/>
<protein>
    <submittedName>
        <fullName evidence="2">Uncharacterized protein</fullName>
    </submittedName>
</protein>
<keyword evidence="3" id="KW-1185">Reference proteome</keyword>
<dbReference type="EMBL" id="KV417515">
    <property type="protein sequence ID" value="KZP26287.1"/>
    <property type="molecule type" value="Genomic_DNA"/>
</dbReference>
<organism evidence="2 3">
    <name type="scientific">Athelia psychrophila</name>
    <dbReference type="NCBI Taxonomy" id="1759441"/>
    <lineage>
        <taxon>Eukaryota</taxon>
        <taxon>Fungi</taxon>
        <taxon>Dikarya</taxon>
        <taxon>Basidiomycota</taxon>
        <taxon>Agaricomycotina</taxon>
        <taxon>Agaricomycetes</taxon>
        <taxon>Agaricomycetidae</taxon>
        <taxon>Atheliales</taxon>
        <taxon>Atheliaceae</taxon>
        <taxon>Athelia</taxon>
    </lineage>
</organism>